<dbReference type="Pfam" id="PF00331">
    <property type="entry name" value="Glyco_hydro_10"/>
    <property type="match status" value="1"/>
</dbReference>
<feature type="domain" description="GH10" evidence="12">
    <location>
        <begin position="54"/>
        <end position="374"/>
    </location>
</feature>
<sequence>MVSRRQFMQRMLGLSAAAMLPPAMANAVKKAPAIKTGQAAAATAVAQSSAGTEVESLHQIAAASGRMFGSAFDMASVNDPQYGELLRHHCGILTTDYQFKFATLRWREESINYYKADQLVAFCQSAGLPIRGHTLIWNEWNPEWLKQAAPSHVAYWLDRHIEEVVGRYAGKFHSWDVVNEPMWPGHNKEFGLRSGPWFRAMGPAYIKRAFEVTARTDPAAKRVLNEAWLERADHWGRGLRAAFLPMLDQLLEQGTPIDAIGLQCHLAPDNLDMDAFLQLVEQIQQRGLPIYVTELDVNDQIFADDIAERDQHVAAVYSDFLQELLQQPGIEIIQTWQLSDKYSFYQGRQERQVRVLPFDREMQVKPAYHAIAQALAIPRND</sequence>
<keyword evidence="3" id="KW-0858">Xylan degradation</keyword>
<organism evidence="13 14">
    <name type="scientific">Rheinheimera aquimaris</name>
    <dbReference type="NCBI Taxonomy" id="412437"/>
    <lineage>
        <taxon>Bacteria</taxon>
        <taxon>Pseudomonadati</taxon>
        <taxon>Pseudomonadota</taxon>
        <taxon>Gammaproteobacteria</taxon>
        <taxon>Chromatiales</taxon>
        <taxon>Chromatiaceae</taxon>
        <taxon>Rheinheimera</taxon>
    </lineage>
</organism>
<dbReference type="PRINTS" id="PR00134">
    <property type="entry name" value="GLHYDRLASE10"/>
</dbReference>
<evidence type="ECO:0000256" key="3">
    <source>
        <dbReference type="ARBA" id="ARBA00022651"/>
    </source>
</evidence>
<keyword evidence="8 10" id="KW-0624">Polysaccharide degradation</keyword>
<evidence type="ECO:0000256" key="5">
    <source>
        <dbReference type="ARBA" id="ARBA00022801"/>
    </source>
</evidence>
<dbReference type="PROSITE" id="PS00591">
    <property type="entry name" value="GH10_1"/>
    <property type="match status" value="1"/>
</dbReference>
<dbReference type="InterPro" id="IPR001000">
    <property type="entry name" value="GH10_dom"/>
</dbReference>
<reference evidence="14" key="1">
    <citation type="journal article" date="2019" name="Int. J. Syst. Evol. Microbiol.">
        <title>The Global Catalogue of Microorganisms (GCM) 10K type strain sequencing project: providing services to taxonomists for standard genome sequencing and annotation.</title>
        <authorList>
            <consortium name="The Broad Institute Genomics Platform"/>
            <consortium name="The Broad Institute Genome Sequencing Center for Infectious Disease"/>
            <person name="Wu L."/>
            <person name="Ma J."/>
        </authorList>
    </citation>
    <scope>NUCLEOTIDE SEQUENCE [LARGE SCALE GENOMIC DNA]</scope>
    <source>
        <strain evidence="14">JCM 14331</strain>
    </source>
</reference>
<name>A0ABP3NHQ3_9GAMM</name>
<evidence type="ECO:0000256" key="8">
    <source>
        <dbReference type="ARBA" id="ARBA00023326"/>
    </source>
</evidence>
<dbReference type="PROSITE" id="PS51760">
    <property type="entry name" value="GH10_2"/>
    <property type="match status" value="1"/>
</dbReference>
<evidence type="ECO:0000256" key="6">
    <source>
        <dbReference type="ARBA" id="ARBA00023277"/>
    </source>
</evidence>
<protein>
    <recommendedName>
        <fullName evidence="10">Beta-xylanase</fullName>
        <ecNumber evidence="10">3.2.1.8</ecNumber>
    </recommendedName>
</protein>
<proteinExistence type="inferred from homology"/>
<dbReference type="PANTHER" id="PTHR31490:SF88">
    <property type="entry name" value="BETA-XYLANASE"/>
    <property type="match status" value="1"/>
</dbReference>
<dbReference type="PANTHER" id="PTHR31490">
    <property type="entry name" value="GLYCOSYL HYDROLASE"/>
    <property type="match status" value="1"/>
</dbReference>
<evidence type="ECO:0000256" key="1">
    <source>
        <dbReference type="ARBA" id="ARBA00000681"/>
    </source>
</evidence>
<keyword evidence="6 10" id="KW-0119">Carbohydrate metabolism</keyword>
<keyword evidence="4 11" id="KW-0732">Signal</keyword>
<dbReference type="InterPro" id="IPR017853">
    <property type="entry name" value="GH"/>
</dbReference>
<dbReference type="SUPFAM" id="SSF51445">
    <property type="entry name" value="(Trans)glycosidases"/>
    <property type="match status" value="1"/>
</dbReference>
<dbReference type="SMART" id="SM00633">
    <property type="entry name" value="Glyco_10"/>
    <property type="match status" value="1"/>
</dbReference>
<dbReference type="InterPro" id="IPR006311">
    <property type="entry name" value="TAT_signal"/>
</dbReference>
<dbReference type="InterPro" id="IPR044846">
    <property type="entry name" value="GH10"/>
</dbReference>
<dbReference type="PROSITE" id="PS51318">
    <property type="entry name" value="TAT"/>
    <property type="match status" value="1"/>
</dbReference>
<feature type="chain" id="PRO_5046492079" description="Beta-xylanase" evidence="11">
    <location>
        <begin position="28"/>
        <end position="381"/>
    </location>
</feature>
<evidence type="ECO:0000313" key="13">
    <source>
        <dbReference type="EMBL" id="GAA0542537.1"/>
    </source>
</evidence>
<feature type="signal peptide" evidence="11">
    <location>
        <begin position="1"/>
        <end position="27"/>
    </location>
</feature>
<evidence type="ECO:0000256" key="9">
    <source>
        <dbReference type="PROSITE-ProRule" id="PRU10061"/>
    </source>
</evidence>
<comment type="caution">
    <text evidence="13">The sequence shown here is derived from an EMBL/GenBank/DDBJ whole genome shotgun (WGS) entry which is preliminary data.</text>
</comment>
<evidence type="ECO:0000259" key="12">
    <source>
        <dbReference type="PROSITE" id="PS51760"/>
    </source>
</evidence>
<evidence type="ECO:0000256" key="2">
    <source>
        <dbReference type="ARBA" id="ARBA00007495"/>
    </source>
</evidence>
<gene>
    <name evidence="13" type="ORF">GCM10009098_07780</name>
</gene>
<keyword evidence="14" id="KW-1185">Reference proteome</keyword>
<evidence type="ECO:0000256" key="10">
    <source>
        <dbReference type="RuleBase" id="RU361174"/>
    </source>
</evidence>
<dbReference type="EMBL" id="BAAAEO010000001">
    <property type="protein sequence ID" value="GAA0542537.1"/>
    <property type="molecule type" value="Genomic_DNA"/>
</dbReference>
<evidence type="ECO:0000313" key="14">
    <source>
        <dbReference type="Proteomes" id="UP001501169"/>
    </source>
</evidence>
<keyword evidence="7 10" id="KW-0326">Glycosidase</keyword>
<dbReference type="InterPro" id="IPR031158">
    <property type="entry name" value="GH10_AS"/>
</dbReference>
<comment type="similarity">
    <text evidence="2 10">Belongs to the glycosyl hydrolase 10 (cellulase F) family.</text>
</comment>
<evidence type="ECO:0000256" key="4">
    <source>
        <dbReference type="ARBA" id="ARBA00022729"/>
    </source>
</evidence>
<feature type="active site" description="Nucleophile" evidence="9">
    <location>
        <position position="294"/>
    </location>
</feature>
<comment type="catalytic activity">
    <reaction evidence="1 10">
        <text>Endohydrolysis of (1-&gt;4)-beta-D-xylosidic linkages in xylans.</text>
        <dbReference type="EC" id="3.2.1.8"/>
    </reaction>
</comment>
<dbReference type="Proteomes" id="UP001501169">
    <property type="component" value="Unassembled WGS sequence"/>
</dbReference>
<dbReference type="Gene3D" id="3.20.20.80">
    <property type="entry name" value="Glycosidases"/>
    <property type="match status" value="1"/>
</dbReference>
<dbReference type="EC" id="3.2.1.8" evidence="10"/>
<accession>A0ABP3NHQ3</accession>
<evidence type="ECO:0000256" key="11">
    <source>
        <dbReference type="SAM" id="SignalP"/>
    </source>
</evidence>
<keyword evidence="5 10" id="KW-0378">Hydrolase</keyword>
<evidence type="ECO:0000256" key="7">
    <source>
        <dbReference type="ARBA" id="ARBA00023295"/>
    </source>
</evidence>